<sequence>MLPEQIKEGQNAFRP</sequence>
<gene>
    <name evidence="1" type="ORF">CYY_007495</name>
</gene>
<proteinExistence type="predicted"/>
<keyword evidence="2" id="KW-1185">Reference proteome</keyword>
<dbReference type="EMBL" id="AJWJ01000404">
    <property type="protein sequence ID" value="KAF2071178.1"/>
    <property type="molecule type" value="Genomic_DNA"/>
</dbReference>
<accession>A0A8J4PP66</accession>
<comment type="caution">
    <text evidence="1">The sequence shown here is derived from an EMBL/GenBank/DDBJ whole genome shotgun (WGS) entry which is preliminary data.</text>
</comment>
<evidence type="ECO:0000313" key="1">
    <source>
        <dbReference type="EMBL" id="KAF2071178.1"/>
    </source>
</evidence>
<organism evidence="1 2">
    <name type="scientific">Polysphondylium violaceum</name>
    <dbReference type="NCBI Taxonomy" id="133409"/>
    <lineage>
        <taxon>Eukaryota</taxon>
        <taxon>Amoebozoa</taxon>
        <taxon>Evosea</taxon>
        <taxon>Eumycetozoa</taxon>
        <taxon>Dictyostelia</taxon>
        <taxon>Dictyosteliales</taxon>
        <taxon>Dictyosteliaceae</taxon>
        <taxon>Polysphondylium</taxon>
    </lineage>
</organism>
<dbReference type="Proteomes" id="UP000695562">
    <property type="component" value="Unassembled WGS sequence"/>
</dbReference>
<reference evidence="1" key="1">
    <citation type="submission" date="2020-01" db="EMBL/GenBank/DDBJ databases">
        <title>Development of genomics and gene disruption for Polysphondylium violaceum indicates a role for the polyketide synthase stlB in stalk morphogenesis.</title>
        <authorList>
            <person name="Narita B."/>
            <person name="Kawabe Y."/>
            <person name="Kin K."/>
            <person name="Saito T."/>
            <person name="Gibbs R."/>
            <person name="Kuspa A."/>
            <person name="Muzny D."/>
            <person name="Queller D."/>
            <person name="Richards S."/>
            <person name="Strassman J."/>
            <person name="Sucgang R."/>
            <person name="Worley K."/>
            <person name="Schaap P."/>
        </authorList>
    </citation>
    <scope>NUCLEOTIDE SEQUENCE</scope>
    <source>
        <strain evidence="1">QSvi11</strain>
    </source>
</reference>
<name>A0A8J4PP66_9MYCE</name>
<protein>
    <submittedName>
        <fullName evidence="1">Uncharacterized protein</fullName>
    </submittedName>
</protein>
<feature type="non-terminal residue" evidence="1">
    <location>
        <position position="15"/>
    </location>
</feature>
<evidence type="ECO:0000313" key="2">
    <source>
        <dbReference type="Proteomes" id="UP000695562"/>
    </source>
</evidence>